<evidence type="ECO:0000313" key="1">
    <source>
        <dbReference type="EMBL" id="ACZ28655.1"/>
    </source>
</evidence>
<accession>E3T343</accession>
<dbReference type="EMBL" id="GU191802">
    <property type="protein sequence ID" value="ACZ28655.1"/>
    <property type="molecule type" value="Genomic_DNA"/>
</dbReference>
<reference evidence="1" key="1">
    <citation type="journal article" date="2011" name="ISME J.">
        <title>Comparative metagenomics of microbial communities inhabiting deep-sea hydrothermal vent chimneys with contrasting chemistries.</title>
        <authorList>
            <person name="Xie W."/>
            <person name="Wang F."/>
            <person name="Guo L."/>
            <person name="Chen Z."/>
            <person name="Sievert S.M."/>
            <person name="Meng J."/>
            <person name="Huang G."/>
            <person name="Li Y."/>
            <person name="Yan Q."/>
            <person name="Wu S."/>
            <person name="Wang X."/>
            <person name="Chen S."/>
            <person name="He G."/>
            <person name="Xiao X."/>
            <person name="Xu A."/>
        </authorList>
    </citation>
    <scope>NUCLEOTIDE SEQUENCE</scope>
</reference>
<proteinExistence type="predicted"/>
<protein>
    <recommendedName>
        <fullName evidence="2">Lipoprotein</fullName>
    </recommendedName>
</protein>
<name>E3T343_9ZZZZ</name>
<sequence length="206" mass="23534">MMKVKCCVVLVLSLFAVSCTNTKIIDNWVHEEHHKPYSHPMIIGISDSQQTRQIYEKYFVSELEKINIAATPSYKLINSKQKLNRETVIKAIEDTDIEIDSVFVTYLVSSETEVKHHVSPLNRNYSGDIDNSKMSATLIATRGRTSNTEIITLKNDLYDVKTRTLVWTAQTRTVAPESIDEVVTNVVEILINETTCKLRKYHGEKK</sequence>
<evidence type="ECO:0008006" key="2">
    <source>
        <dbReference type="Google" id="ProtNLM"/>
    </source>
</evidence>
<dbReference type="AlphaFoldDB" id="E3T343"/>
<dbReference type="PROSITE" id="PS51257">
    <property type="entry name" value="PROKAR_LIPOPROTEIN"/>
    <property type="match status" value="1"/>
</dbReference>
<organism evidence="1">
    <name type="scientific">uncultured organism</name>
    <dbReference type="NCBI Taxonomy" id="155900"/>
    <lineage>
        <taxon>unclassified sequences</taxon>
        <taxon>environmental samples</taxon>
    </lineage>
</organism>